<evidence type="ECO:0008006" key="3">
    <source>
        <dbReference type="Google" id="ProtNLM"/>
    </source>
</evidence>
<dbReference type="AlphaFoldDB" id="A0A538TWL2"/>
<organism evidence="1 2">
    <name type="scientific">Eiseniibacteriota bacterium</name>
    <dbReference type="NCBI Taxonomy" id="2212470"/>
    <lineage>
        <taxon>Bacteria</taxon>
        <taxon>Candidatus Eiseniibacteriota</taxon>
    </lineage>
</organism>
<dbReference type="InterPro" id="IPR011048">
    <property type="entry name" value="Haem_d1_sf"/>
</dbReference>
<proteinExistence type="predicted"/>
<protein>
    <recommendedName>
        <fullName evidence="3">YncE family protein</fullName>
    </recommendedName>
</protein>
<dbReference type="InterPro" id="IPR015943">
    <property type="entry name" value="WD40/YVTN_repeat-like_dom_sf"/>
</dbReference>
<name>A0A538TWL2_UNCEI</name>
<dbReference type="SUPFAM" id="SSF51004">
    <property type="entry name" value="C-terminal (heme d1) domain of cytochrome cd1-nitrite reductase"/>
    <property type="match status" value="1"/>
</dbReference>
<evidence type="ECO:0000313" key="1">
    <source>
        <dbReference type="EMBL" id="TMQ68017.1"/>
    </source>
</evidence>
<dbReference type="Proteomes" id="UP000316609">
    <property type="component" value="Unassembled WGS sequence"/>
</dbReference>
<sequence>MDGVEGRIDHLAADTKIQRLFVAALGNGTVEVVDLRSGRRSRRLRGFHEPQGLGFVASPSRLFVANGADGTCEVLHGETFTHLRTLRLSADADNVRYDPRTRRVYVGYGSGALGVRDAATGDSLDDIVLPAHPESFQLESAHSRIFVNVPDTREVVVIERAHGRSVTQWHIEDFAANYPMALDEAGHRLFIGCRHPPAVLILDDRSGGRLAAVPIDGDVDDLFYDAETGRVLASCGAGFIDVLGVTRPGRLAVIASTSSRSTST</sequence>
<dbReference type="EMBL" id="VBOY01000019">
    <property type="protein sequence ID" value="TMQ68017.1"/>
    <property type="molecule type" value="Genomic_DNA"/>
</dbReference>
<dbReference type="PANTHER" id="PTHR47197">
    <property type="entry name" value="PROTEIN NIRF"/>
    <property type="match status" value="1"/>
</dbReference>
<reference evidence="1 2" key="1">
    <citation type="journal article" date="2019" name="Nat. Microbiol.">
        <title>Mediterranean grassland soil C-N compound turnover is dependent on rainfall and depth, and is mediated by genomically divergent microorganisms.</title>
        <authorList>
            <person name="Diamond S."/>
            <person name="Andeer P.F."/>
            <person name="Li Z."/>
            <person name="Crits-Christoph A."/>
            <person name="Burstein D."/>
            <person name="Anantharaman K."/>
            <person name="Lane K.R."/>
            <person name="Thomas B.C."/>
            <person name="Pan C."/>
            <person name="Northen T.R."/>
            <person name="Banfield J.F."/>
        </authorList>
    </citation>
    <scope>NUCLEOTIDE SEQUENCE [LARGE SCALE GENOMIC DNA]</scope>
    <source>
        <strain evidence="1">WS_8</strain>
    </source>
</reference>
<dbReference type="PANTHER" id="PTHR47197:SF3">
    <property type="entry name" value="DIHYDRO-HEME D1 DEHYDROGENASE"/>
    <property type="match status" value="1"/>
</dbReference>
<dbReference type="Gene3D" id="2.130.10.10">
    <property type="entry name" value="YVTN repeat-like/Quinoprotein amine dehydrogenase"/>
    <property type="match status" value="1"/>
</dbReference>
<accession>A0A538TWL2</accession>
<comment type="caution">
    <text evidence="1">The sequence shown here is derived from an EMBL/GenBank/DDBJ whole genome shotgun (WGS) entry which is preliminary data.</text>
</comment>
<dbReference type="InterPro" id="IPR051200">
    <property type="entry name" value="Host-pathogen_enzymatic-act"/>
</dbReference>
<gene>
    <name evidence="1" type="ORF">E6K78_02720</name>
</gene>
<evidence type="ECO:0000313" key="2">
    <source>
        <dbReference type="Proteomes" id="UP000316609"/>
    </source>
</evidence>